<organism evidence="1 2">
    <name type="scientific">Protopolystoma xenopodis</name>
    <dbReference type="NCBI Taxonomy" id="117903"/>
    <lineage>
        <taxon>Eukaryota</taxon>
        <taxon>Metazoa</taxon>
        <taxon>Spiralia</taxon>
        <taxon>Lophotrochozoa</taxon>
        <taxon>Platyhelminthes</taxon>
        <taxon>Monogenea</taxon>
        <taxon>Polyopisthocotylea</taxon>
        <taxon>Polystomatidea</taxon>
        <taxon>Polystomatidae</taxon>
        <taxon>Protopolystoma</taxon>
    </lineage>
</organism>
<gene>
    <name evidence="1" type="ORF">PXEA_LOCUS7479</name>
</gene>
<evidence type="ECO:0000313" key="1">
    <source>
        <dbReference type="EMBL" id="VEL14039.1"/>
    </source>
</evidence>
<proteinExistence type="predicted"/>
<dbReference type="Proteomes" id="UP000784294">
    <property type="component" value="Unassembled WGS sequence"/>
</dbReference>
<accession>A0A448WKK4</accession>
<name>A0A448WKK4_9PLAT</name>
<keyword evidence="2" id="KW-1185">Reference proteome</keyword>
<protein>
    <submittedName>
        <fullName evidence="1">Uncharacterized protein</fullName>
    </submittedName>
</protein>
<reference evidence="1" key="1">
    <citation type="submission" date="2018-11" db="EMBL/GenBank/DDBJ databases">
        <authorList>
            <consortium name="Pathogen Informatics"/>
        </authorList>
    </citation>
    <scope>NUCLEOTIDE SEQUENCE</scope>
</reference>
<dbReference type="EMBL" id="CAAALY010019802">
    <property type="protein sequence ID" value="VEL14039.1"/>
    <property type="molecule type" value="Genomic_DNA"/>
</dbReference>
<sequence length="69" mass="7675">MSSKRADAATLRSTFEAVVTSHYPALRNRIAIQMVPLPPVTVNALSILSGYGVVWRDFDPIQLVFLIFL</sequence>
<evidence type="ECO:0000313" key="2">
    <source>
        <dbReference type="Proteomes" id="UP000784294"/>
    </source>
</evidence>
<dbReference type="AlphaFoldDB" id="A0A448WKK4"/>
<comment type="caution">
    <text evidence="1">The sequence shown here is derived from an EMBL/GenBank/DDBJ whole genome shotgun (WGS) entry which is preliminary data.</text>
</comment>